<feature type="chain" id="PRO_5012160677" evidence="1">
    <location>
        <begin position="25"/>
        <end position="148"/>
    </location>
</feature>
<protein>
    <submittedName>
        <fullName evidence="2">Copper chaperone NosL</fullName>
    </submittedName>
</protein>
<keyword evidence="1" id="KW-0732">Signal</keyword>
<organism evidence="2 3">
    <name type="scientific">Flagellimonas flava</name>
    <dbReference type="NCBI Taxonomy" id="570519"/>
    <lineage>
        <taxon>Bacteria</taxon>
        <taxon>Pseudomonadati</taxon>
        <taxon>Bacteroidota</taxon>
        <taxon>Flavobacteriia</taxon>
        <taxon>Flavobacteriales</taxon>
        <taxon>Flavobacteriaceae</taxon>
        <taxon>Flagellimonas</taxon>
    </lineage>
</organism>
<feature type="signal peptide" evidence="1">
    <location>
        <begin position="1"/>
        <end position="24"/>
    </location>
</feature>
<accession>A0A1M5PNQ4</accession>
<evidence type="ECO:0000256" key="1">
    <source>
        <dbReference type="SAM" id="SignalP"/>
    </source>
</evidence>
<dbReference type="EMBL" id="FQWL01000008">
    <property type="protein sequence ID" value="SHH03455.1"/>
    <property type="molecule type" value="Genomic_DNA"/>
</dbReference>
<dbReference type="RefSeq" id="WP_073181648.1">
    <property type="nucleotide sequence ID" value="NZ_FQWL01000008.1"/>
</dbReference>
<dbReference type="STRING" id="570519.SAMN04488116_3306"/>
<sequence>MKKYLLWILVLPLLLIGLFSSCSAKPQEIEYGTDGCHFCRMTIVDKQHAAQIVTKKGKAYKFDAIECMVNYRNEMDPESVALYLNNHYTQPGELIDATASVFLISEGIPSPMGAFLTAFATQEEAAIEHNKHGGTLYSWEELLVELNP</sequence>
<dbReference type="AlphaFoldDB" id="A0A1M5PNQ4"/>
<name>A0A1M5PNQ4_9FLAO</name>
<dbReference type="InterPro" id="IPR008719">
    <property type="entry name" value="N2O_reductase_NosL"/>
</dbReference>
<dbReference type="SUPFAM" id="SSF160387">
    <property type="entry name" value="NosL/MerB-like"/>
    <property type="match status" value="1"/>
</dbReference>
<dbReference type="Proteomes" id="UP000184532">
    <property type="component" value="Unassembled WGS sequence"/>
</dbReference>
<dbReference type="Pfam" id="PF05573">
    <property type="entry name" value="NosL"/>
    <property type="match status" value="1"/>
</dbReference>
<evidence type="ECO:0000313" key="3">
    <source>
        <dbReference type="Proteomes" id="UP000184532"/>
    </source>
</evidence>
<reference evidence="3" key="1">
    <citation type="submission" date="2016-11" db="EMBL/GenBank/DDBJ databases">
        <authorList>
            <person name="Varghese N."/>
            <person name="Submissions S."/>
        </authorList>
    </citation>
    <scope>NUCLEOTIDE SEQUENCE [LARGE SCALE GENOMIC DNA]</scope>
    <source>
        <strain evidence="3">DSM 22638</strain>
    </source>
</reference>
<dbReference type="PANTHER" id="PTHR41247:SF1">
    <property type="entry name" value="HTH-TYPE TRANSCRIPTIONAL REPRESSOR YCNK"/>
    <property type="match status" value="1"/>
</dbReference>
<dbReference type="OrthoDB" id="9792749at2"/>
<dbReference type="PANTHER" id="PTHR41247">
    <property type="entry name" value="HTH-TYPE TRANSCRIPTIONAL REPRESSOR YCNK"/>
    <property type="match status" value="1"/>
</dbReference>
<gene>
    <name evidence="2" type="ORF">SAMN04488116_3306</name>
</gene>
<keyword evidence="3" id="KW-1185">Reference proteome</keyword>
<proteinExistence type="predicted"/>
<dbReference type="PROSITE" id="PS51257">
    <property type="entry name" value="PROKAR_LIPOPROTEIN"/>
    <property type="match status" value="1"/>
</dbReference>
<evidence type="ECO:0000313" key="2">
    <source>
        <dbReference type="EMBL" id="SHH03455.1"/>
    </source>
</evidence>